<reference evidence="3 4" key="1">
    <citation type="submission" date="2019-09" db="EMBL/GenBank/DDBJ databases">
        <authorList>
            <person name="Ou C."/>
        </authorList>
    </citation>
    <scope>NUCLEOTIDE SEQUENCE [LARGE SCALE GENOMIC DNA]</scope>
    <source>
        <strain evidence="3">S2</strain>
        <tissue evidence="3">Leaf</tissue>
    </source>
</reference>
<evidence type="ECO:0000256" key="2">
    <source>
        <dbReference type="SAM" id="Phobius"/>
    </source>
</evidence>
<accession>A0A5N5G898</accession>
<feature type="region of interest" description="Disordered" evidence="1">
    <location>
        <begin position="20"/>
        <end position="47"/>
    </location>
</feature>
<dbReference type="PANTHER" id="PTHR33429:SF7">
    <property type="entry name" value="OS02G0708000 PROTEIN"/>
    <property type="match status" value="1"/>
</dbReference>
<feature type="compositionally biased region" description="Basic residues" evidence="1">
    <location>
        <begin position="80"/>
        <end position="89"/>
    </location>
</feature>
<feature type="compositionally biased region" description="Basic residues" evidence="1">
    <location>
        <begin position="151"/>
        <end position="160"/>
    </location>
</feature>
<feature type="compositionally biased region" description="Basic and acidic residues" evidence="1">
    <location>
        <begin position="166"/>
        <end position="185"/>
    </location>
</feature>
<protein>
    <recommendedName>
        <fullName evidence="5">Transmembrane protein</fullName>
    </recommendedName>
</protein>
<organism evidence="3 4">
    <name type="scientific">Pyrus ussuriensis x Pyrus communis</name>
    <dbReference type="NCBI Taxonomy" id="2448454"/>
    <lineage>
        <taxon>Eukaryota</taxon>
        <taxon>Viridiplantae</taxon>
        <taxon>Streptophyta</taxon>
        <taxon>Embryophyta</taxon>
        <taxon>Tracheophyta</taxon>
        <taxon>Spermatophyta</taxon>
        <taxon>Magnoliopsida</taxon>
        <taxon>eudicotyledons</taxon>
        <taxon>Gunneridae</taxon>
        <taxon>Pentapetalae</taxon>
        <taxon>rosids</taxon>
        <taxon>fabids</taxon>
        <taxon>Rosales</taxon>
        <taxon>Rosaceae</taxon>
        <taxon>Amygdaloideae</taxon>
        <taxon>Maleae</taxon>
        <taxon>Pyrus</taxon>
    </lineage>
</organism>
<feature type="compositionally biased region" description="Polar residues" evidence="1">
    <location>
        <begin position="38"/>
        <end position="47"/>
    </location>
</feature>
<comment type="caution">
    <text evidence="3">The sequence shown here is derived from an EMBL/GenBank/DDBJ whole genome shotgun (WGS) entry which is preliminary data.</text>
</comment>
<dbReference type="Proteomes" id="UP000327157">
    <property type="component" value="Unassembled WGS sequence"/>
</dbReference>
<dbReference type="EMBL" id="SMOL01000534">
    <property type="protein sequence ID" value="KAB2609642.1"/>
    <property type="molecule type" value="Genomic_DNA"/>
</dbReference>
<feature type="region of interest" description="Disordered" evidence="1">
    <location>
        <begin position="80"/>
        <end position="116"/>
    </location>
</feature>
<name>A0A5N5G898_9ROSA</name>
<proteinExistence type="predicted"/>
<reference evidence="3 4" key="2">
    <citation type="submission" date="2019-11" db="EMBL/GenBank/DDBJ databases">
        <title>A de novo genome assembly of a pear dwarfing rootstock.</title>
        <authorList>
            <person name="Wang F."/>
            <person name="Wang J."/>
            <person name="Li S."/>
            <person name="Zhang Y."/>
            <person name="Fang M."/>
            <person name="Ma L."/>
            <person name="Zhao Y."/>
            <person name="Jiang S."/>
        </authorList>
    </citation>
    <scope>NUCLEOTIDE SEQUENCE [LARGE SCALE GENOMIC DNA]</scope>
    <source>
        <strain evidence="3">S2</strain>
        <tissue evidence="3">Leaf</tissue>
    </source>
</reference>
<feature type="region of interest" description="Disordered" evidence="1">
    <location>
        <begin position="130"/>
        <end position="194"/>
    </location>
</feature>
<gene>
    <name evidence="3" type="ORF">D8674_037253</name>
</gene>
<keyword evidence="2" id="KW-0812">Transmembrane</keyword>
<evidence type="ECO:0008006" key="5">
    <source>
        <dbReference type="Google" id="ProtNLM"/>
    </source>
</evidence>
<dbReference type="AlphaFoldDB" id="A0A5N5G898"/>
<keyword evidence="4" id="KW-1185">Reference proteome</keyword>
<evidence type="ECO:0000313" key="3">
    <source>
        <dbReference type="EMBL" id="KAB2609642.1"/>
    </source>
</evidence>
<keyword evidence="2" id="KW-0472">Membrane</keyword>
<dbReference type="PANTHER" id="PTHR33429">
    <property type="entry name" value="OS02G0708000 PROTEIN-RELATED"/>
    <property type="match status" value="1"/>
</dbReference>
<feature type="transmembrane region" description="Helical" evidence="2">
    <location>
        <begin position="52"/>
        <end position="75"/>
    </location>
</feature>
<evidence type="ECO:0000256" key="1">
    <source>
        <dbReference type="SAM" id="MobiDB-lite"/>
    </source>
</evidence>
<sequence>MSLLSPVPQNIEDGGALYPQQQQQQQPVGPVLLYPNDVNGQPSSSHHSNGSFGTVFIVLAVIIVISAIACFLGRLCNRRHNSSKPHKQPQHNFRPKKEAGPAGGGSGDHRVEFGRAPSFRAGPKVADVEFGFDKKNPKGNSSSRGEGRGYMNHHHNKPHHNGNGEMNRHMKGEMKQHPGGEHHVGMGDPSQWMK</sequence>
<evidence type="ECO:0000313" key="4">
    <source>
        <dbReference type="Proteomes" id="UP000327157"/>
    </source>
</evidence>
<keyword evidence="2" id="KW-1133">Transmembrane helix</keyword>
<dbReference type="OrthoDB" id="1161019at2759"/>